<evidence type="ECO:0000313" key="2">
    <source>
        <dbReference type="EMBL" id="EFC40331.1"/>
    </source>
</evidence>
<dbReference type="PANTHER" id="PTHR12673:SF159">
    <property type="entry name" value="LD03170P"/>
    <property type="match status" value="1"/>
</dbReference>
<dbReference type="InterPro" id="IPR000219">
    <property type="entry name" value="DH_dom"/>
</dbReference>
<reference evidence="2 3" key="1">
    <citation type="journal article" date="2010" name="Cell">
        <title>The genome of Naegleria gruberi illuminates early eukaryotic versatility.</title>
        <authorList>
            <person name="Fritz-Laylin L.K."/>
            <person name="Prochnik S.E."/>
            <person name="Ginger M.L."/>
            <person name="Dacks J.B."/>
            <person name="Carpenter M.L."/>
            <person name="Field M.C."/>
            <person name="Kuo A."/>
            <person name="Paredez A."/>
            <person name="Chapman J."/>
            <person name="Pham J."/>
            <person name="Shu S."/>
            <person name="Neupane R."/>
            <person name="Cipriano M."/>
            <person name="Mancuso J."/>
            <person name="Tu H."/>
            <person name="Salamov A."/>
            <person name="Lindquist E."/>
            <person name="Shapiro H."/>
            <person name="Lucas S."/>
            <person name="Grigoriev I.V."/>
            <person name="Cande W.Z."/>
            <person name="Fulton C."/>
            <person name="Rokhsar D.S."/>
            <person name="Dawson S.C."/>
        </authorList>
    </citation>
    <scope>NUCLEOTIDE SEQUENCE [LARGE SCALE GENOMIC DNA]</scope>
    <source>
        <strain evidence="2 3">NEG-M</strain>
    </source>
</reference>
<dbReference type="InParanoid" id="D2VSE0"/>
<organism evidence="3">
    <name type="scientific">Naegleria gruberi</name>
    <name type="common">Amoeba</name>
    <dbReference type="NCBI Taxonomy" id="5762"/>
    <lineage>
        <taxon>Eukaryota</taxon>
        <taxon>Discoba</taxon>
        <taxon>Heterolobosea</taxon>
        <taxon>Tetramitia</taxon>
        <taxon>Eutetramitia</taxon>
        <taxon>Vahlkampfiidae</taxon>
        <taxon>Naegleria</taxon>
    </lineage>
</organism>
<dbReference type="GeneID" id="8854762"/>
<dbReference type="PROSITE" id="PS50010">
    <property type="entry name" value="DH_2"/>
    <property type="match status" value="1"/>
</dbReference>
<dbReference type="SMART" id="SM00325">
    <property type="entry name" value="RhoGEF"/>
    <property type="match status" value="1"/>
</dbReference>
<dbReference type="KEGG" id="ngr:NAEGRDRAFT_71907"/>
<name>D2VSE0_NAEGR</name>
<gene>
    <name evidence="2" type="ORF">NAEGRDRAFT_71907</name>
</gene>
<dbReference type="Pfam" id="PF00621">
    <property type="entry name" value="RhoGEF"/>
    <property type="match status" value="1"/>
</dbReference>
<dbReference type="OrthoDB" id="660555at2759"/>
<dbReference type="Proteomes" id="UP000006671">
    <property type="component" value="Unassembled WGS sequence"/>
</dbReference>
<protein>
    <submittedName>
        <fullName evidence="2">RhoGEF domain-containing protein</fullName>
    </submittedName>
</protein>
<keyword evidence="3" id="KW-1185">Reference proteome</keyword>
<dbReference type="PANTHER" id="PTHR12673">
    <property type="entry name" value="FACIOGENITAL DYSPLASIA PROTEIN"/>
    <property type="match status" value="1"/>
</dbReference>
<evidence type="ECO:0000313" key="3">
    <source>
        <dbReference type="Proteomes" id="UP000006671"/>
    </source>
</evidence>
<dbReference type="InterPro" id="IPR051092">
    <property type="entry name" value="FYVE_RhoGEF_PH"/>
</dbReference>
<evidence type="ECO:0000259" key="1">
    <source>
        <dbReference type="PROSITE" id="PS50010"/>
    </source>
</evidence>
<sequence length="286" mass="34046">MRFNLTISQIQKIFNNLSTILSMHRIFLINLEQKLKEWPNVFIGESFMNQSFFFLFYVEYINGYNESSNTLRELRLKNREFLTFLNETKKHKECKGLSLESFLILPIQRLPRYKLLLKGVLKHTLPDHTDYQNLKSAYNRISAINNAINSKKKEHETYLIINKMFNEMKIFSRESPIANTHIDWSKKLYKQLHLTKEDEQINNVKQFEMREILRICDQVFHKFSTTSSLNKLESTVFEEPSPRNSMMKTLSFLKKSPSLTAVKHTEDEEHEVKKLIDTIQVNTEHF</sequence>
<accession>D2VSE0</accession>
<dbReference type="GO" id="GO:0005085">
    <property type="term" value="F:guanyl-nucleotide exchange factor activity"/>
    <property type="evidence" value="ECO:0007669"/>
    <property type="project" value="InterPro"/>
</dbReference>
<dbReference type="InterPro" id="IPR035899">
    <property type="entry name" value="DBL_dom_sf"/>
</dbReference>
<proteinExistence type="predicted"/>
<dbReference type="RefSeq" id="XP_002673075.1">
    <property type="nucleotide sequence ID" value="XM_002673029.1"/>
</dbReference>
<dbReference type="EMBL" id="GG738893">
    <property type="protein sequence ID" value="EFC40331.1"/>
    <property type="molecule type" value="Genomic_DNA"/>
</dbReference>
<dbReference type="GO" id="GO:0005737">
    <property type="term" value="C:cytoplasm"/>
    <property type="evidence" value="ECO:0007669"/>
    <property type="project" value="TreeGrafter"/>
</dbReference>
<dbReference type="AlphaFoldDB" id="D2VSE0"/>
<dbReference type="VEuPathDB" id="AmoebaDB:NAEGRDRAFT_71907"/>
<feature type="domain" description="DH" evidence="1">
    <location>
        <begin position="1"/>
        <end position="151"/>
    </location>
</feature>
<dbReference type="eggNOG" id="KOG4424">
    <property type="taxonomic scope" value="Eukaryota"/>
</dbReference>
<dbReference type="Gene3D" id="1.20.900.10">
    <property type="entry name" value="Dbl homology (DH) domain"/>
    <property type="match status" value="1"/>
</dbReference>
<dbReference type="CDD" id="cd00160">
    <property type="entry name" value="RhoGEF"/>
    <property type="match status" value="1"/>
</dbReference>
<dbReference type="SUPFAM" id="SSF48065">
    <property type="entry name" value="DBL homology domain (DH-domain)"/>
    <property type="match status" value="1"/>
</dbReference>